<dbReference type="AlphaFoldDB" id="A0A378LP06"/>
<feature type="chain" id="PRO_5016665102" description="DUF4424 domain-containing protein" evidence="1">
    <location>
        <begin position="25"/>
        <end position="375"/>
    </location>
</feature>
<keyword evidence="1" id="KW-0732">Signal</keyword>
<gene>
    <name evidence="3" type="ORF">NCTC11532_00659</name>
</gene>
<dbReference type="Pfam" id="PF14415">
    <property type="entry name" value="DUF4424"/>
    <property type="match status" value="2"/>
</dbReference>
<evidence type="ECO:0000313" key="4">
    <source>
        <dbReference type="Proteomes" id="UP000255297"/>
    </source>
</evidence>
<dbReference type="STRING" id="1122170.GCA_000701265_02821"/>
<proteinExistence type="predicted"/>
<reference evidence="3 4" key="1">
    <citation type="submission" date="2018-06" db="EMBL/GenBank/DDBJ databases">
        <authorList>
            <consortium name="Pathogen Informatics"/>
            <person name="Doyle S."/>
        </authorList>
    </citation>
    <scope>NUCLEOTIDE SEQUENCE [LARGE SCALE GENOMIC DNA]</scope>
    <source>
        <strain evidence="3 4">NCTC11532</strain>
    </source>
</reference>
<evidence type="ECO:0000259" key="2">
    <source>
        <dbReference type="Pfam" id="PF14415"/>
    </source>
</evidence>
<feature type="domain" description="DUF4424" evidence="2">
    <location>
        <begin position="24"/>
        <end position="81"/>
    </location>
</feature>
<accession>A0A378LP06</accession>
<dbReference type="EMBL" id="UGPB01000001">
    <property type="protein sequence ID" value="STY28484.1"/>
    <property type="molecule type" value="Genomic_DNA"/>
</dbReference>
<keyword evidence="4" id="KW-1185">Reference proteome</keyword>
<dbReference type="InterPro" id="IPR025538">
    <property type="entry name" value="DUF4424"/>
</dbReference>
<feature type="signal peptide" evidence="1">
    <location>
        <begin position="1"/>
        <end position="24"/>
    </location>
</feature>
<name>A0A378LP06_9GAMM</name>
<protein>
    <recommendedName>
        <fullName evidence="2">DUF4424 domain-containing protein</fullName>
    </recommendedName>
</protein>
<dbReference type="Gene3D" id="2.60.40.3680">
    <property type="match status" value="2"/>
</dbReference>
<evidence type="ECO:0000256" key="1">
    <source>
        <dbReference type="SAM" id="SignalP"/>
    </source>
</evidence>
<organism evidence="3 4">
    <name type="scientific">Legionella wadsworthii</name>
    <dbReference type="NCBI Taxonomy" id="28088"/>
    <lineage>
        <taxon>Bacteria</taxon>
        <taxon>Pseudomonadati</taxon>
        <taxon>Pseudomonadota</taxon>
        <taxon>Gammaproteobacteria</taxon>
        <taxon>Legionellales</taxon>
        <taxon>Legionellaceae</taxon>
        <taxon>Legionella</taxon>
    </lineage>
</organism>
<sequence>MNNPMKLNKVVLLFLLAYQVPLKANDTMATLAGGVIQYTRSPDISMDYEALTLSPKRVEIIYDFTNHSSHDVTSQVAFPLPLSPVTIGDTSRVYPVWDDLYHSYSYIHEVIESTKENAIQTPIPLRNRVLYPVFTDFSRTVNGEQYGYTVSVRAINNYGKDITNLLINNDIPLSSTYISGFMDESPLDKEPKLKAKLQNLGLLDKKGKPLWQLSIIYHWQQSFAAKTTTQVTHHYTPHTGEHWLEAKNPNTLADFHFVHRDEINGVPEKKQLSNYCLTEQNKKELFELYASKKNDKETTIIHRVEELRYILSSGANWRGPIKKFKMIIKPPANAILLGCFNAPLKVTQDNSYQVTLDNFTPTKDLDFLFVHRGNP</sequence>
<feature type="domain" description="DUF4424" evidence="2">
    <location>
        <begin position="133"/>
        <end position="367"/>
    </location>
</feature>
<evidence type="ECO:0000313" key="3">
    <source>
        <dbReference type="EMBL" id="STY28484.1"/>
    </source>
</evidence>
<dbReference type="OrthoDB" id="7299818at2"/>
<dbReference type="Proteomes" id="UP000255297">
    <property type="component" value="Unassembled WGS sequence"/>
</dbReference>